<gene>
    <name evidence="13" type="ORF">HHI36_015045</name>
</gene>
<feature type="domain" description="Mediator complex subunit Med13 C-terminal" evidence="11">
    <location>
        <begin position="1490"/>
        <end position="1909"/>
    </location>
</feature>
<evidence type="ECO:0000256" key="8">
    <source>
        <dbReference type="ARBA" id="ARBA00023242"/>
    </source>
</evidence>
<dbReference type="EMBL" id="JABFTP020000062">
    <property type="protein sequence ID" value="KAL3273613.1"/>
    <property type="molecule type" value="Genomic_DNA"/>
</dbReference>
<evidence type="ECO:0000256" key="5">
    <source>
        <dbReference type="ARBA" id="ARBA00023015"/>
    </source>
</evidence>
<protein>
    <recommendedName>
        <fullName evidence="3 9">Mediator of RNA polymerase II transcription subunit 13</fullName>
    </recommendedName>
</protein>
<feature type="compositionally biased region" description="Polar residues" evidence="10">
    <location>
        <begin position="529"/>
        <end position="539"/>
    </location>
</feature>
<proteinExistence type="inferred from homology"/>
<feature type="region of interest" description="Disordered" evidence="10">
    <location>
        <begin position="1293"/>
        <end position="1363"/>
    </location>
</feature>
<feature type="region of interest" description="Disordered" evidence="10">
    <location>
        <begin position="1740"/>
        <end position="1795"/>
    </location>
</feature>
<evidence type="ECO:0000259" key="11">
    <source>
        <dbReference type="Pfam" id="PF06333"/>
    </source>
</evidence>
<evidence type="ECO:0000313" key="13">
    <source>
        <dbReference type="EMBL" id="KAL3273613.1"/>
    </source>
</evidence>
<evidence type="ECO:0000256" key="1">
    <source>
        <dbReference type="ARBA" id="ARBA00004123"/>
    </source>
</evidence>
<dbReference type="Pfam" id="PF06333">
    <property type="entry name" value="Med13_C"/>
    <property type="match status" value="1"/>
</dbReference>
<comment type="caution">
    <text evidence="13">The sequence shown here is derived from an EMBL/GenBank/DDBJ whole genome shotgun (WGS) entry which is preliminary data.</text>
</comment>
<evidence type="ECO:0000256" key="4">
    <source>
        <dbReference type="ARBA" id="ARBA00022491"/>
    </source>
</evidence>
<evidence type="ECO:0000256" key="2">
    <source>
        <dbReference type="ARBA" id="ARBA00009354"/>
    </source>
</evidence>
<feature type="domain" description="MID" evidence="12">
    <location>
        <begin position="1191"/>
        <end position="1452"/>
    </location>
</feature>
<feature type="compositionally biased region" description="Polar residues" evidence="10">
    <location>
        <begin position="762"/>
        <end position="773"/>
    </location>
</feature>
<keyword evidence="5 9" id="KW-0805">Transcription regulation</keyword>
<sequence>MDEEAVATPTANASNHLSFSFAFFVHGESTVCASVDVRQHPPVRRLTRAHIQQAQTSNGIKVILAPFGLSGTLTGPSFKSADSSARLLDEWSQFYPVDRSQGLSESSVVEVVVGGVKMRYPSCYVLVTDIDDILNQVIPGTPPPHLPTSLPGVGNTTAVKNGTNSPLMVPTPPPSPVPINSKVPQPGPYQVSTEHINSMSREATAATVLTERTWQECILGGPPGANNTAGTVHEFNGNWELVDPTKKVNCTCSKCSTPFTQQEGPLSYPRTQESIAVPSVGSPPSVAPSPLPNPHSQQPASVPPGEPVMPTLSPHHPDPSPFAKSFTPPEQPAKTPAEGPSETNSPQAPPASVPEVKVEPGQSSSQSGGNCLLKRPLLTSKDYEIELGEEEQTLEMLYDYSTMDAWLNHPVKRYKPNSKENLRHMNKNDLYSMYIHNGASNYDLANNVNAKSQPFIKQEIKQEPRSMNEGDASQNPLSVSMLPHGVKRPGDPYEFDEEGGGSSCNMDGFKRGGPGSNIKEESKDVKKTNAGNLFTSEGLQPSYKDLDQIFDNSDDTSSDEAMQIQTPPGSTFSGSHDDSKRFSGSHGSSTGSGGCPTIGILRPEELCKMFPTPPSQEHNPMPSPCGPIDLQPPEFTDLTQGIVRIKQEIYPNMGSPQEENIEDWSFVFKPPSICKMVGSSKYAPLTNLPSQGLPNMPLPTHCVYKPSWMQLAEKQAQQQAQTQTTATQPATTVQQQTPSQVTTVPVPNPLTPVATPNPTICSSGTNPHHQQGGINPFSPAGFRPPPPPYELPSPATSNASSYLNKNLNSVEAVPTPSVQKTPEASALLLNILLTDTAFNIFRDHNFDSCTLCVCNGTGNIRGSDAGVYLTHGDGPSHHGSYPTIHHLNNGLPNPDSPYPGVMMGQPPPYGMMSPSHHGQSHPVEEDSIRCSCGFSAVVNRRLAYGSGLFYEDEKEITGIAEDPAERKKSSLFTYLVSINSLKTEATVDRDQLDNLPHALLELIRDQCGVIPNNVNALCRAADFVKIQRGIFSNSVNILEYSDSNDVTAVALDQSKQALADTLGSCKMEDAGQRHNNQRLNRMTVHKWPFLRACGPQCNQDIIRVMKTLRPLLQDAIQKKCQTRLWEAPSAVKGPLTWRQFHRLAGRGTDDRCEPQPIPSLVVGHEKDWLSLSPYALHHWETLLLEPYSYSRDIAYIVVAPDNDAILGKVRSFFKELSTSYEMCKLGRHSPISKVLRDGILRVGKTAKTKIGNEAIEEWFSILGESETTDMLKLYAQVCKHHLAPYLQQVPMDKTLLDPPQEPTDKPAPSPMPPPSTPDSSSQQSTSTPDKAPSTPKSPDSETTKESTSSSTANSTEPSHDDDEREVPCVVVYLVEPFSLGSDQPELQRLACVALLRCFQSILAAVPDNIRSNINVQIISLESVVELGRARDRLRHSDHMRALSLNIFSQCRRLLVHTNNVKSLTGFGTAAMADLFLKNKDDKNRAPYRMYTPPYILAPMREKVEAVESFGKGTGDQASVLYLSYCLSEDQSWLLAVATDERGEIFENITINIDIPNRSRRKKASARRIGLEKLMNFIIGVLSQSARPWRLVVGRLGRIGHGELKGWSWLLSKKNLLKASQNLKELCNQCSLMYPTSVPCILSACLVSLEPDTTLRLMPDQFTPDERFSQVSVNSQLSTPQDVSCTHILVFPTSATTQSSQTAFQEQHITPELGDDEIFNALNDDMPECIDGMNDFSDIFNNWTETGAGGGQSPNGSPRREESGLGSPGGCGNNMGRQGSPFQSGANKLSDADQTEEVGTLLQQPLALGYLVSTAPTGKMPKWFWAQCPHLEGVCPAFLKNALHLHSPNVQQSSDDLFQQSAVTSHPLDSTYTTDVLRYVLEGYNALSWLALDSNTKDRLSCLPAHMQVLVQLYHTTAALL</sequence>
<feature type="compositionally biased region" description="Polar residues" evidence="10">
    <location>
        <begin position="559"/>
        <end position="574"/>
    </location>
</feature>
<dbReference type="PANTHER" id="PTHR48249">
    <property type="entry name" value="MEDIATOR OF RNA POLYMERASE II TRANSCRIPTION SUBUNIT 13"/>
    <property type="match status" value="1"/>
</dbReference>
<feature type="compositionally biased region" description="Polar residues" evidence="10">
    <location>
        <begin position="1774"/>
        <end position="1786"/>
    </location>
</feature>
<feature type="region of interest" description="Disordered" evidence="10">
    <location>
        <begin position="275"/>
        <end position="373"/>
    </location>
</feature>
<comment type="similarity">
    <text evidence="2 9">Belongs to the Mediator complex subunit 13 family.</text>
</comment>
<dbReference type="Pfam" id="PF18296">
    <property type="entry name" value="MID_MedPIWI"/>
    <property type="match status" value="1"/>
</dbReference>
<comment type="subunit">
    <text evidence="9">Component of the Mediator complex.</text>
</comment>
<dbReference type="InterPro" id="IPR041285">
    <property type="entry name" value="MID_MedPIWI"/>
</dbReference>
<organism evidence="13 14">
    <name type="scientific">Cryptolaemus montrouzieri</name>
    <dbReference type="NCBI Taxonomy" id="559131"/>
    <lineage>
        <taxon>Eukaryota</taxon>
        <taxon>Metazoa</taxon>
        <taxon>Ecdysozoa</taxon>
        <taxon>Arthropoda</taxon>
        <taxon>Hexapoda</taxon>
        <taxon>Insecta</taxon>
        <taxon>Pterygota</taxon>
        <taxon>Neoptera</taxon>
        <taxon>Endopterygota</taxon>
        <taxon>Coleoptera</taxon>
        <taxon>Polyphaga</taxon>
        <taxon>Cucujiformia</taxon>
        <taxon>Coccinelloidea</taxon>
        <taxon>Coccinellidae</taxon>
        <taxon>Scymninae</taxon>
        <taxon>Scymnini</taxon>
        <taxon>Cryptolaemus</taxon>
    </lineage>
</organism>
<feature type="compositionally biased region" description="Low complexity" evidence="10">
    <location>
        <begin position="1317"/>
        <end position="1329"/>
    </location>
</feature>
<comment type="function">
    <text evidence="9">Component of the Mediator complex, a coactivator involved in regulated transcription of nearly all RNA polymerase II-dependent genes. Mediator functions as a bridge to convey information from gene-specific regulatory proteins to the basal RNA polymerase II transcription machinery. Mediator is recruited to promoters by direct interactions with regulatory proteins and serves as a scaffold for the assembly of a functional preinitiation complex with RNA polymerase II and the general transcription factors.</text>
</comment>
<evidence type="ECO:0000256" key="7">
    <source>
        <dbReference type="ARBA" id="ARBA00023163"/>
    </source>
</evidence>
<dbReference type="InterPro" id="IPR051139">
    <property type="entry name" value="Mediator_complx_sub13"/>
</dbReference>
<feature type="compositionally biased region" description="Low complexity" evidence="10">
    <location>
        <begin position="1345"/>
        <end position="1356"/>
    </location>
</feature>
<evidence type="ECO:0000256" key="6">
    <source>
        <dbReference type="ARBA" id="ARBA00023159"/>
    </source>
</evidence>
<name>A0ABD2N4F7_9CUCU</name>
<reference evidence="13 14" key="1">
    <citation type="journal article" date="2021" name="BMC Biol.">
        <title>Horizontally acquired antibacterial genes associated with adaptive radiation of ladybird beetles.</title>
        <authorList>
            <person name="Li H.S."/>
            <person name="Tang X.F."/>
            <person name="Huang Y.H."/>
            <person name="Xu Z.Y."/>
            <person name="Chen M.L."/>
            <person name="Du X.Y."/>
            <person name="Qiu B.Y."/>
            <person name="Chen P.T."/>
            <person name="Zhang W."/>
            <person name="Slipinski A."/>
            <person name="Escalona H.E."/>
            <person name="Waterhouse R.M."/>
            <person name="Zwick A."/>
            <person name="Pang H."/>
        </authorList>
    </citation>
    <scope>NUCLEOTIDE SEQUENCE [LARGE SCALE GENOMIC DNA]</scope>
    <source>
        <strain evidence="13">SYSU2018</strain>
    </source>
</reference>
<dbReference type="GO" id="GO:0005634">
    <property type="term" value="C:nucleus"/>
    <property type="evidence" value="ECO:0007669"/>
    <property type="project" value="UniProtKB-SubCell"/>
</dbReference>
<dbReference type="Proteomes" id="UP001516400">
    <property type="component" value="Unassembled WGS sequence"/>
</dbReference>
<feature type="compositionally biased region" description="Basic and acidic residues" evidence="10">
    <location>
        <begin position="518"/>
        <end position="527"/>
    </location>
</feature>
<evidence type="ECO:0000313" key="14">
    <source>
        <dbReference type="Proteomes" id="UP001516400"/>
    </source>
</evidence>
<feature type="region of interest" description="Disordered" evidence="10">
    <location>
        <begin position="489"/>
        <end position="598"/>
    </location>
</feature>
<feature type="compositionally biased region" description="Pro residues" evidence="10">
    <location>
        <begin position="1299"/>
        <end position="1316"/>
    </location>
</feature>
<keyword evidence="14" id="KW-1185">Reference proteome</keyword>
<dbReference type="PANTHER" id="PTHR48249:SF3">
    <property type="entry name" value="MEDIATOR OF RNA POLYMERASE II TRANSCRIPTION SUBUNIT 13"/>
    <property type="match status" value="1"/>
</dbReference>
<comment type="subcellular location">
    <subcellularLocation>
        <location evidence="1 9">Nucleus</location>
    </subcellularLocation>
</comment>
<evidence type="ECO:0000256" key="9">
    <source>
        <dbReference type="RuleBase" id="RU364134"/>
    </source>
</evidence>
<accession>A0ABD2N4F7</accession>
<evidence type="ECO:0000259" key="12">
    <source>
        <dbReference type="Pfam" id="PF18296"/>
    </source>
</evidence>
<feature type="region of interest" description="Disordered" evidence="10">
    <location>
        <begin position="762"/>
        <end position="787"/>
    </location>
</feature>
<feature type="region of interest" description="Disordered" evidence="10">
    <location>
        <begin position="715"/>
        <end position="747"/>
    </location>
</feature>
<dbReference type="InterPro" id="IPR009401">
    <property type="entry name" value="Med13_C"/>
</dbReference>
<keyword evidence="4 9" id="KW-0678">Repressor</keyword>
<evidence type="ECO:0000256" key="10">
    <source>
        <dbReference type="SAM" id="MobiDB-lite"/>
    </source>
</evidence>
<keyword evidence="8 9" id="KW-0539">Nucleus</keyword>
<evidence type="ECO:0000256" key="3">
    <source>
        <dbReference type="ARBA" id="ARBA00019618"/>
    </source>
</evidence>
<keyword evidence="7 9" id="KW-0804">Transcription</keyword>
<keyword evidence="6 9" id="KW-0010">Activator</keyword>